<accession>A0ABS6TD43</accession>
<proteinExistence type="predicted"/>
<dbReference type="RefSeq" id="WP_218325858.1">
    <property type="nucleotide sequence ID" value="NZ_JAHUZB010000003.1"/>
</dbReference>
<evidence type="ECO:0000313" key="1">
    <source>
        <dbReference type="EMBL" id="MBV7390806.1"/>
    </source>
</evidence>
<dbReference type="EMBL" id="JAHUZB010000003">
    <property type="protein sequence ID" value="MBV7390806.1"/>
    <property type="molecule type" value="Genomic_DNA"/>
</dbReference>
<reference evidence="1 2" key="1">
    <citation type="submission" date="2021-06" db="EMBL/GenBank/DDBJ databases">
        <title>Enterococcus alishanensis sp. nov., a novel lactic acid bacterium isolated from fresh coffee beans.</title>
        <authorList>
            <person name="Chen Y.-S."/>
        </authorList>
    </citation>
    <scope>NUCLEOTIDE SEQUENCE [LARGE SCALE GENOMIC DNA]</scope>
    <source>
        <strain evidence="1 2">ALS3</strain>
    </source>
</reference>
<gene>
    <name evidence="1" type="ORF">KUA55_08950</name>
</gene>
<protein>
    <submittedName>
        <fullName evidence="1">Uncharacterized protein</fullName>
    </submittedName>
</protein>
<organism evidence="1 2">
    <name type="scientific">Enterococcus alishanensis</name>
    <dbReference type="NCBI Taxonomy" id="1303817"/>
    <lineage>
        <taxon>Bacteria</taxon>
        <taxon>Bacillati</taxon>
        <taxon>Bacillota</taxon>
        <taxon>Bacilli</taxon>
        <taxon>Lactobacillales</taxon>
        <taxon>Enterococcaceae</taxon>
        <taxon>Enterococcus</taxon>
    </lineage>
</organism>
<comment type="caution">
    <text evidence="1">The sequence shown here is derived from an EMBL/GenBank/DDBJ whole genome shotgun (WGS) entry which is preliminary data.</text>
</comment>
<evidence type="ECO:0000313" key="2">
    <source>
        <dbReference type="Proteomes" id="UP000774130"/>
    </source>
</evidence>
<sequence>MNQIIILIIILAALMMIEKGLNERKIRQIQKQVQANQLNESKRQKYLARKYFTSKA</sequence>
<dbReference type="Proteomes" id="UP000774130">
    <property type="component" value="Unassembled WGS sequence"/>
</dbReference>
<name>A0ABS6TD43_9ENTE</name>
<keyword evidence="2" id="KW-1185">Reference proteome</keyword>